<evidence type="ECO:0000313" key="1">
    <source>
        <dbReference type="EMBL" id="UPW40777.1"/>
    </source>
</evidence>
<reference evidence="1" key="1">
    <citation type="submission" date="2022-02" db="EMBL/GenBank/DDBJ databases">
        <title>Towards deciphering the DNA virus diversity associated with rodent species in the families Cricetidae and Heteromyidae.</title>
        <authorList>
            <person name="Lund M."/>
            <person name="Larsen B.B."/>
            <person name="Gryseels S."/>
            <person name="Kraberger S."/>
            <person name="Rowsey D.M."/>
            <person name="Steger L."/>
            <person name="Yule K.M."/>
            <person name="Upham N.S."/>
            <person name="Worobey M."/>
            <person name="Van Doorslaer K."/>
            <person name="Varsani A."/>
        </authorList>
    </citation>
    <scope>NUCLEOTIDE SEQUENCE</scope>
    <source>
        <strain evidence="1">UA08Rod_6997</strain>
    </source>
</reference>
<protein>
    <submittedName>
        <fullName evidence="1">DNA pilot protein</fullName>
    </submittedName>
</protein>
<accession>A0A976N090</accession>
<dbReference type="EMBL" id="OM869496">
    <property type="protein sequence ID" value="UPW40777.1"/>
    <property type="molecule type" value="Genomic_DNA"/>
</dbReference>
<name>A0A976N090_9VIRU</name>
<proteinExistence type="predicted"/>
<sequence>MNWNDVAAGGLNSFMDFGLNNIQANSANVKSKRSSLRELWINKWLMDQQNEYNKPVNQMKRLSEAGLNPNLVYGSGASTLSATAGHISRDNITPSSGRLDVIEKMSMLNAMRQQEANIDGTRANTNLVNTNIDIQKAQLDIKRAIASSEIRRNNADTALKLEEVENRKLPWYMRLGKRIVRYLRDNSDISSYMRNNQ</sequence>
<organism evidence="1">
    <name type="scientific">Sigmofec virus UA08Rod_6997</name>
    <dbReference type="NCBI Taxonomy" id="2929243"/>
    <lineage>
        <taxon>Viruses</taxon>
        <taxon>Monodnaviria</taxon>
        <taxon>Sangervirae</taxon>
        <taxon>Phixviricota</taxon>
        <taxon>Malgrandaviricetes</taxon>
        <taxon>Petitvirales</taxon>
        <taxon>Microviridae</taxon>
    </lineage>
</organism>